<evidence type="ECO:0000256" key="10">
    <source>
        <dbReference type="PIRSR" id="PIRSR028973-1"/>
    </source>
</evidence>
<dbReference type="PIRSF" id="PIRSF028973">
    <property type="entry name" value="Scavenger_mRNA_decap_enz"/>
    <property type="match status" value="1"/>
</dbReference>
<dbReference type="PANTHER" id="PTHR12978:SF0">
    <property type="entry name" value="M7GPPPX DIPHOSPHATASE"/>
    <property type="match status" value="1"/>
</dbReference>
<dbReference type="OrthoDB" id="10264956at2759"/>
<organism evidence="12 13">
    <name type="scientific">Linnemannia gamsii</name>
    <dbReference type="NCBI Taxonomy" id="64522"/>
    <lineage>
        <taxon>Eukaryota</taxon>
        <taxon>Fungi</taxon>
        <taxon>Fungi incertae sedis</taxon>
        <taxon>Mucoromycota</taxon>
        <taxon>Mortierellomycotina</taxon>
        <taxon>Mortierellomycetes</taxon>
        <taxon>Mortierellales</taxon>
        <taxon>Mortierellaceae</taxon>
        <taxon>Linnemannia</taxon>
    </lineage>
</organism>
<keyword evidence="13" id="KW-1185">Reference proteome</keyword>
<dbReference type="GO" id="GO:0005634">
    <property type="term" value="C:nucleus"/>
    <property type="evidence" value="ECO:0007669"/>
    <property type="project" value="UniProtKB-SubCell"/>
</dbReference>
<dbReference type="Gene3D" id="3.30.428.10">
    <property type="entry name" value="HIT-like"/>
    <property type="match status" value="1"/>
</dbReference>
<gene>
    <name evidence="12" type="ORF">BGZ97_001111</name>
</gene>
<dbReference type="GO" id="GO:0140932">
    <property type="term" value="F:5'-(N(7)-methyl 5'-triphosphoguanosine)-[mRNA] diphosphatase activity"/>
    <property type="evidence" value="ECO:0007669"/>
    <property type="project" value="UniProtKB-EC"/>
</dbReference>
<evidence type="ECO:0000256" key="2">
    <source>
        <dbReference type="ARBA" id="ARBA00010208"/>
    </source>
</evidence>
<evidence type="ECO:0000256" key="9">
    <source>
        <dbReference type="ARBA" id="ARBA00048222"/>
    </source>
</evidence>
<comment type="subcellular location">
    <subcellularLocation>
        <location evidence="1">Nucleus</location>
    </subcellularLocation>
</comment>
<keyword evidence="6" id="KW-0539">Nucleus</keyword>
<reference evidence="12" key="1">
    <citation type="journal article" date="2020" name="Fungal Divers.">
        <title>Resolving the Mortierellaceae phylogeny through synthesis of multi-gene phylogenetics and phylogenomics.</title>
        <authorList>
            <person name="Vandepol N."/>
            <person name="Liber J."/>
            <person name="Desiro A."/>
            <person name="Na H."/>
            <person name="Kennedy M."/>
            <person name="Barry K."/>
            <person name="Grigoriev I.V."/>
            <person name="Miller A.N."/>
            <person name="O'Donnell K."/>
            <person name="Stajich J.E."/>
            <person name="Bonito G."/>
        </authorList>
    </citation>
    <scope>NUCLEOTIDE SEQUENCE</scope>
    <source>
        <strain evidence="12">NVP60</strain>
    </source>
</reference>
<evidence type="ECO:0000256" key="1">
    <source>
        <dbReference type="ARBA" id="ARBA00004123"/>
    </source>
</evidence>
<dbReference type="Proteomes" id="UP000823405">
    <property type="component" value="Unassembled WGS sequence"/>
</dbReference>
<name>A0A9P6QWZ6_9FUNG</name>
<dbReference type="GO" id="GO:0000932">
    <property type="term" value="C:P-body"/>
    <property type="evidence" value="ECO:0007669"/>
    <property type="project" value="TreeGrafter"/>
</dbReference>
<dbReference type="PANTHER" id="PTHR12978">
    <property type="entry name" value="HISTIDINE TRIAD HIT PROTEIN MEMBER"/>
    <property type="match status" value="1"/>
</dbReference>
<feature type="binding site" evidence="11">
    <location>
        <begin position="253"/>
        <end position="264"/>
    </location>
    <ligand>
        <name>substrate</name>
    </ligand>
</feature>
<dbReference type="Pfam" id="PF11969">
    <property type="entry name" value="DcpS_C"/>
    <property type="match status" value="1"/>
</dbReference>
<evidence type="ECO:0000256" key="3">
    <source>
        <dbReference type="ARBA" id="ARBA00012520"/>
    </source>
</evidence>
<dbReference type="GO" id="GO:0000340">
    <property type="term" value="F:RNA 7-methylguanosine cap binding"/>
    <property type="evidence" value="ECO:0007669"/>
    <property type="project" value="TreeGrafter"/>
</dbReference>
<dbReference type="AlphaFoldDB" id="A0A9P6QWZ6"/>
<dbReference type="InterPro" id="IPR008594">
    <property type="entry name" value="DcpS/DCS2"/>
</dbReference>
<accession>A0A9P6QWZ6</accession>
<dbReference type="Gene3D" id="3.30.200.40">
    <property type="entry name" value="Scavenger mRNA decapping enzyme, N-terminal domain"/>
    <property type="match status" value="1"/>
</dbReference>
<dbReference type="SUPFAM" id="SSF102860">
    <property type="entry name" value="mRNA decapping enzyme DcpS N-terminal domain"/>
    <property type="match status" value="1"/>
</dbReference>
<dbReference type="GO" id="GO:0000290">
    <property type="term" value="P:deadenylation-dependent decapping of nuclear-transcribed mRNA"/>
    <property type="evidence" value="ECO:0007669"/>
    <property type="project" value="InterPro"/>
</dbReference>
<evidence type="ECO:0000256" key="5">
    <source>
        <dbReference type="ARBA" id="ARBA00022801"/>
    </source>
</evidence>
<dbReference type="EC" id="3.6.1.59" evidence="3"/>
<feature type="binding site" evidence="11">
    <location>
        <position position="189"/>
    </location>
    <ligand>
        <name>substrate</name>
    </ligand>
</feature>
<comment type="catalytic activity">
    <reaction evidence="9">
        <text>a 5'-end (N(7)-methyl 5'-triphosphoguanosine)-ribonucleoside in mRNA + H2O = N(7)-methyl-GMP + a 5'-end diphospho-ribonucleoside in mRNA + 2 H(+)</text>
        <dbReference type="Rhea" id="RHEA:65388"/>
        <dbReference type="Rhea" id="RHEA-COMP:17165"/>
        <dbReference type="Rhea" id="RHEA-COMP:17167"/>
        <dbReference type="ChEBI" id="CHEBI:15377"/>
        <dbReference type="ChEBI" id="CHEBI:15378"/>
        <dbReference type="ChEBI" id="CHEBI:58285"/>
        <dbReference type="ChEBI" id="CHEBI:156461"/>
        <dbReference type="ChEBI" id="CHEBI:167616"/>
        <dbReference type="EC" id="3.6.1.59"/>
    </reaction>
</comment>
<dbReference type="FunFam" id="3.30.428.10:FF:000006">
    <property type="entry name" value="m7GpppX diphosphatase"/>
    <property type="match status" value="1"/>
</dbReference>
<evidence type="ECO:0000256" key="6">
    <source>
        <dbReference type="ARBA" id="ARBA00023242"/>
    </source>
</evidence>
<comment type="caution">
    <text evidence="12">The sequence shown here is derived from an EMBL/GenBank/DDBJ whole genome shotgun (WGS) entry which is preliminary data.</text>
</comment>
<evidence type="ECO:0000256" key="7">
    <source>
        <dbReference type="ARBA" id="ARBA00029885"/>
    </source>
</evidence>
<feature type="binding site" evidence="11">
    <location>
        <position position="159"/>
    </location>
    <ligand>
        <name>substrate</name>
    </ligand>
</feature>
<sequence>MHSLSNFVFIRVLNEDPILKTLTLLGTVPVTTNAATTSEGDVAAVVTTTDDKNKEVQSVILLIEKTHFATQSAESDITRRISELLSTGSNDIYHWWNAIILEGKAHDPDLKMTVISPATEAHISKYSRQERKMITETAEVYHKAILPWIESQPKSRIQWVYNILEGLKEQDNILLRDNDPDTGFIVLPDSKWDKRTLSSLYLLAISMRSDIRSLRDLKTEHLPMLKNLRDKIMALVPVRFSGVASDEVRLFVHYHPSYYHFHVHVTHVTAQVPGSTVGQSHLLDTIIDNIENIDPDYYRKASIRFALGVNHPVYNLIQDFQSGPQ</sequence>
<feature type="binding site" evidence="11">
    <location>
        <position position="169"/>
    </location>
    <ligand>
        <name>substrate</name>
    </ligand>
</feature>
<evidence type="ECO:0000256" key="11">
    <source>
        <dbReference type="PIRSR" id="PIRSR028973-2"/>
    </source>
</evidence>
<dbReference type="Pfam" id="PF05652">
    <property type="entry name" value="DcpS"/>
    <property type="match status" value="1"/>
</dbReference>
<evidence type="ECO:0000313" key="13">
    <source>
        <dbReference type="Proteomes" id="UP000823405"/>
    </source>
</evidence>
<evidence type="ECO:0000256" key="8">
    <source>
        <dbReference type="ARBA" id="ARBA00030609"/>
    </source>
</evidence>
<evidence type="ECO:0000313" key="12">
    <source>
        <dbReference type="EMBL" id="KAG0305443.1"/>
    </source>
</evidence>
<feature type="active site" description="Nucleophile" evidence="10">
    <location>
        <position position="262"/>
    </location>
</feature>
<keyword evidence="5" id="KW-0378">Hydrolase</keyword>
<comment type="similarity">
    <text evidence="2">Belongs to the HIT family.</text>
</comment>
<proteinExistence type="inferred from homology"/>
<feature type="binding site" evidence="11">
    <location>
        <position position="191"/>
    </location>
    <ligand>
        <name>substrate</name>
    </ligand>
</feature>
<dbReference type="InterPro" id="IPR036265">
    <property type="entry name" value="HIT-like_sf"/>
</dbReference>
<dbReference type="SUPFAM" id="SSF54197">
    <property type="entry name" value="HIT-like"/>
    <property type="match status" value="1"/>
</dbReference>
<evidence type="ECO:0000256" key="4">
    <source>
        <dbReference type="ARBA" id="ARBA00015636"/>
    </source>
</evidence>
<dbReference type="InterPro" id="IPR011145">
    <property type="entry name" value="Scavenger_mRNA_decap_enz_N"/>
</dbReference>
<dbReference type="EMBL" id="JAAAIN010001217">
    <property type="protein sequence ID" value="KAG0305443.1"/>
    <property type="molecule type" value="Genomic_DNA"/>
</dbReference>
<protein>
    <recommendedName>
        <fullName evidence="4">m7GpppX diphosphatase</fullName>
        <ecNumber evidence="3">3.6.1.59</ecNumber>
    </recommendedName>
    <alternativeName>
        <fullName evidence="8">Decapping scavenger enzyme</fullName>
    </alternativeName>
    <alternativeName>
        <fullName evidence="7">Scavenger mRNA-decapping enzyme DcpS</fullName>
    </alternativeName>
</protein>